<gene>
    <name evidence="2" type="ORF">LNN31_07760</name>
</gene>
<evidence type="ECO:0000313" key="3">
    <source>
        <dbReference type="Proteomes" id="UP001163550"/>
    </source>
</evidence>
<keyword evidence="3" id="KW-1185">Reference proteome</keyword>
<dbReference type="RefSeq" id="WP_228882013.1">
    <property type="nucleotide sequence ID" value="NZ_CABIIK010000043.1"/>
</dbReference>
<keyword evidence="1" id="KW-0472">Membrane</keyword>
<dbReference type="EC" id="3.4.23.36" evidence="2"/>
<dbReference type="Pfam" id="PF01252">
    <property type="entry name" value="Peptidase_A8"/>
    <property type="match status" value="1"/>
</dbReference>
<feature type="transmembrane region" description="Helical" evidence="1">
    <location>
        <begin position="6"/>
        <end position="24"/>
    </location>
</feature>
<dbReference type="GO" id="GO:0004190">
    <property type="term" value="F:aspartic-type endopeptidase activity"/>
    <property type="evidence" value="ECO:0007669"/>
    <property type="project" value="UniProtKB-EC"/>
</dbReference>
<accession>A0ABY6HL52</accession>
<keyword evidence="1" id="KW-0812">Transmembrane</keyword>
<organism evidence="2 3">
    <name type="scientific">Acetobacterium wieringae</name>
    <dbReference type="NCBI Taxonomy" id="52694"/>
    <lineage>
        <taxon>Bacteria</taxon>
        <taxon>Bacillati</taxon>
        <taxon>Bacillota</taxon>
        <taxon>Clostridia</taxon>
        <taxon>Eubacteriales</taxon>
        <taxon>Eubacteriaceae</taxon>
        <taxon>Acetobacterium</taxon>
    </lineage>
</organism>
<name>A0ABY6HL52_9FIRM</name>
<evidence type="ECO:0000256" key="1">
    <source>
        <dbReference type="SAM" id="Phobius"/>
    </source>
</evidence>
<feature type="transmembrane region" description="Helical" evidence="1">
    <location>
        <begin position="57"/>
        <end position="78"/>
    </location>
</feature>
<reference evidence="2" key="1">
    <citation type="submission" date="2021-11" db="EMBL/GenBank/DDBJ databases">
        <title>Isoprene-degrading acetogen.</title>
        <authorList>
            <person name="Yang Y."/>
            <person name="Jin H."/>
            <person name="Yan J."/>
        </authorList>
    </citation>
    <scope>NUCLEOTIDE SEQUENCE</scope>
    <source>
        <strain evidence="2">Berkeley</strain>
    </source>
</reference>
<dbReference type="EMBL" id="CP087994">
    <property type="protein sequence ID" value="UYO64303.1"/>
    <property type="molecule type" value="Genomic_DNA"/>
</dbReference>
<evidence type="ECO:0000313" key="2">
    <source>
        <dbReference type="EMBL" id="UYO64303.1"/>
    </source>
</evidence>
<keyword evidence="2" id="KW-0378">Hydrolase</keyword>
<dbReference type="InterPro" id="IPR001872">
    <property type="entry name" value="Peptidase_A8"/>
</dbReference>
<proteinExistence type="predicted"/>
<feature type="transmembrane region" description="Helical" evidence="1">
    <location>
        <begin position="128"/>
        <end position="150"/>
    </location>
</feature>
<feature type="transmembrane region" description="Helical" evidence="1">
    <location>
        <begin position="90"/>
        <end position="108"/>
    </location>
</feature>
<sequence length="160" mass="17764">MKNLKYLMILFLLIGIDLATKIIIEQTRFIFEIIINIISISYIENGDTCPAILTGDYSSLVLVGCKTIMLILVLLIVFRSNGYGMIKLGLVLMLAGNLGNLINILTYDGKAIDWIVLGNYLAINLADVYLLVGICMIAYQLISWLFAGCLTKNIKLITSH</sequence>
<dbReference type="Proteomes" id="UP001163550">
    <property type="component" value="Chromosome"/>
</dbReference>
<protein>
    <submittedName>
        <fullName evidence="2">Signal peptidase II</fullName>
        <ecNumber evidence="2">3.4.23.36</ecNumber>
    </submittedName>
</protein>
<keyword evidence="1" id="KW-1133">Transmembrane helix</keyword>